<evidence type="ECO:0000256" key="1">
    <source>
        <dbReference type="ARBA" id="ARBA00004515"/>
    </source>
</evidence>
<dbReference type="Gene3D" id="3.40.50.2000">
    <property type="entry name" value="Glycogen Phosphorylase B"/>
    <property type="match status" value="2"/>
</dbReference>
<evidence type="ECO:0000256" key="6">
    <source>
        <dbReference type="ARBA" id="ARBA00022679"/>
    </source>
</evidence>
<evidence type="ECO:0000256" key="3">
    <source>
        <dbReference type="ARBA" id="ARBA00022475"/>
    </source>
</evidence>
<evidence type="ECO:0000256" key="10">
    <source>
        <dbReference type="ARBA" id="ARBA00044041"/>
    </source>
</evidence>
<accession>A0A090MM61</accession>
<dbReference type="EC" id="2.4.99.23" evidence="10"/>
<dbReference type="AlphaFoldDB" id="A0A090MM61"/>
<proteinExistence type="inferred from homology"/>
<name>A0A090MM61_AFIFE</name>
<keyword evidence="3" id="KW-1003">Cell membrane</keyword>
<comment type="caution">
    <text evidence="14">The sequence shown here is derived from an EMBL/GenBank/DDBJ whole genome shotgun (WGS) entry which is preliminary data.</text>
</comment>
<dbReference type="Pfam" id="PF01075">
    <property type="entry name" value="Glyco_transf_9"/>
    <property type="match status" value="1"/>
</dbReference>
<evidence type="ECO:0000256" key="11">
    <source>
        <dbReference type="ARBA" id="ARBA00044190"/>
    </source>
</evidence>
<organism evidence="14 15">
    <name type="scientific">Afipia felis</name>
    <name type="common">Cat scratch disease bacillus</name>
    <dbReference type="NCBI Taxonomy" id="1035"/>
    <lineage>
        <taxon>Bacteria</taxon>
        <taxon>Pseudomonadati</taxon>
        <taxon>Pseudomonadota</taxon>
        <taxon>Alphaproteobacteria</taxon>
        <taxon>Hyphomicrobiales</taxon>
        <taxon>Nitrobacteraceae</taxon>
        <taxon>Afipia</taxon>
    </lineage>
</organism>
<dbReference type="PANTHER" id="PTHR30160">
    <property type="entry name" value="TETRAACYLDISACCHARIDE 4'-KINASE-RELATED"/>
    <property type="match status" value="1"/>
</dbReference>
<keyword evidence="15" id="KW-1185">Reference proteome</keyword>
<dbReference type="GO" id="GO:0009244">
    <property type="term" value="P:lipopolysaccharide core region biosynthetic process"/>
    <property type="evidence" value="ECO:0007669"/>
    <property type="project" value="InterPro"/>
</dbReference>
<dbReference type="GO" id="GO:0005829">
    <property type="term" value="C:cytosol"/>
    <property type="evidence" value="ECO:0007669"/>
    <property type="project" value="TreeGrafter"/>
</dbReference>
<evidence type="ECO:0000256" key="5">
    <source>
        <dbReference type="ARBA" id="ARBA00022676"/>
    </source>
</evidence>
<dbReference type="InterPro" id="IPR011908">
    <property type="entry name" value="LipoPS_heptosylTferase-I"/>
</dbReference>
<dbReference type="EMBL" id="CCAZ020000001">
    <property type="protein sequence ID" value="CEG07352.1"/>
    <property type="molecule type" value="Genomic_DNA"/>
</dbReference>
<dbReference type="NCBIfam" id="TIGR02193">
    <property type="entry name" value="heptsyl_trn_I"/>
    <property type="match status" value="1"/>
</dbReference>
<dbReference type="PANTHER" id="PTHR30160:SF19">
    <property type="entry name" value="LIPOPOLYSACCHARIDE HEPTOSYLTRANSFERASE 1"/>
    <property type="match status" value="1"/>
</dbReference>
<dbReference type="OrthoDB" id="9807356at2"/>
<comment type="subcellular location">
    <subcellularLocation>
        <location evidence="1">Cell inner membrane</location>
        <topology evidence="1">Peripheral membrane protein</topology>
        <orientation evidence="1">Cytoplasmic side</orientation>
    </subcellularLocation>
</comment>
<sequence length="319" mass="34516">MTTVLVVKTSSLGDVVHQMPAMTDARRNRPDVRLVWVVEESFAPLARLHRGVADVIAVATRRWRSQLFSSGTWEEIGDFRMRLRDASPEMVIDTQGLIRSGLIARASPGKRHGYDWSSIREPLASLFYDVKHSVSRAQHAVVRNRTLTGLSLGYAPEGAPDYGLKRPPAGKDGRYAVLLHGTSKATKEWRESEWIGLGKWLRGQGLDVVLPWGSERERLRCQRLSGGIPGSRILDRQPLDETAKVIANAALVVGVDTGLLHLAAAYGVPLLAVFLATDPGLTGPVGSGPIVILGGKGAQPAFGEAIAAVESNRLLSVQA</sequence>
<dbReference type="GO" id="GO:0008713">
    <property type="term" value="F:ADP-heptose-lipopolysaccharide heptosyltransferase activity"/>
    <property type="evidence" value="ECO:0007669"/>
    <property type="project" value="TreeGrafter"/>
</dbReference>
<comment type="pathway">
    <text evidence="2">Bacterial outer membrane biogenesis; LPS core biosynthesis.</text>
</comment>
<keyword evidence="7" id="KW-0448">Lipopolysaccharide biosynthesis</keyword>
<keyword evidence="8" id="KW-0472">Membrane</keyword>
<dbReference type="STRING" id="1035.BN961_00741"/>
<dbReference type="SUPFAM" id="SSF53756">
    <property type="entry name" value="UDP-Glycosyltransferase/glycogen phosphorylase"/>
    <property type="match status" value="1"/>
</dbReference>
<comment type="catalytic activity">
    <reaction evidence="13">
        <text>an alpha-Kdo-(2-&gt;4)-alpha-Kdo-(2-&gt;6)-lipid A + ADP-L-glycero-beta-D-manno-heptose = an L-alpha-D-Hep-(1-&gt;5)-[alpha-Kdo-(2-&gt;4)]-alpha-Kdo-(2-&gt;6)-lipid A + ADP + H(+)</text>
        <dbReference type="Rhea" id="RHEA:74067"/>
        <dbReference type="ChEBI" id="CHEBI:15378"/>
        <dbReference type="ChEBI" id="CHEBI:61506"/>
        <dbReference type="ChEBI" id="CHEBI:176431"/>
        <dbReference type="ChEBI" id="CHEBI:193068"/>
        <dbReference type="ChEBI" id="CHEBI:456216"/>
        <dbReference type="EC" id="2.4.99.23"/>
    </reaction>
</comment>
<protein>
    <recommendedName>
        <fullName evidence="11">Lipopolysaccharide heptosyltransferase 1</fullName>
        <ecNumber evidence="10">2.4.99.23</ecNumber>
    </recommendedName>
    <alternativeName>
        <fullName evidence="12">ADP-heptose:lipopolysaccharide heptosyltransferase I</fullName>
    </alternativeName>
</protein>
<dbReference type="InterPro" id="IPR002201">
    <property type="entry name" value="Glyco_trans_9"/>
</dbReference>
<reference evidence="14 15" key="1">
    <citation type="journal article" date="2014" name="Genome Announc.">
        <title>Genome Sequence of Afipia felis Strain 76713, Isolated in Hospital Water Using an Amoeba Co-Culture Procedure.</title>
        <authorList>
            <person name="Benamar S."/>
            <person name="La Scola B."/>
            <person name="Croce O."/>
        </authorList>
    </citation>
    <scope>NUCLEOTIDE SEQUENCE [LARGE SCALE GENOMIC DNA]</scope>
    <source>
        <strain evidence="14 15">76713</strain>
    </source>
</reference>
<dbReference type="RefSeq" id="WP_009337037.1">
    <property type="nucleotide sequence ID" value="NZ_CCAZ020000001.1"/>
</dbReference>
<evidence type="ECO:0000256" key="8">
    <source>
        <dbReference type="ARBA" id="ARBA00023136"/>
    </source>
</evidence>
<evidence type="ECO:0000256" key="12">
    <source>
        <dbReference type="ARBA" id="ARBA00044330"/>
    </source>
</evidence>
<evidence type="ECO:0000256" key="4">
    <source>
        <dbReference type="ARBA" id="ARBA00022519"/>
    </source>
</evidence>
<evidence type="ECO:0000256" key="9">
    <source>
        <dbReference type="ARBA" id="ARBA00043995"/>
    </source>
</evidence>
<dbReference type="GO" id="GO:0005886">
    <property type="term" value="C:plasma membrane"/>
    <property type="evidence" value="ECO:0007669"/>
    <property type="project" value="UniProtKB-SubCell"/>
</dbReference>
<keyword evidence="6" id="KW-0808">Transferase</keyword>
<dbReference type="InterPro" id="IPR051199">
    <property type="entry name" value="LPS_LOS_Heptosyltrfase"/>
</dbReference>
<evidence type="ECO:0000256" key="7">
    <source>
        <dbReference type="ARBA" id="ARBA00022985"/>
    </source>
</evidence>
<comment type="similarity">
    <text evidence="9">Belongs to the glycosyltransferase 9 family.</text>
</comment>
<gene>
    <name evidence="14" type="primary">rfaC</name>
    <name evidence="14" type="ORF">BN961_00741</name>
</gene>
<evidence type="ECO:0000256" key="13">
    <source>
        <dbReference type="ARBA" id="ARBA00049201"/>
    </source>
</evidence>
<dbReference type="CDD" id="cd03789">
    <property type="entry name" value="GT9_LPS_heptosyltransferase"/>
    <property type="match status" value="1"/>
</dbReference>
<evidence type="ECO:0000256" key="2">
    <source>
        <dbReference type="ARBA" id="ARBA00004713"/>
    </source>
</evidence>
<keyword evidence="5" id="KW-0328">Glycosyltransferase</keyword>
<keyword evidence="4" id="KW-0997">Cell inner membrane</keyword>
<evidence type="ECO:0000313" key="14">
    <source>
        <dbReference type="EMBL" id="CEG07352.1"/>
    </source>
</evidence>
<dbReference type="Proteomes" id="UP000035762">
    <property type="component" value="Unassembled WGS sequence"/>
</dbReference>
<evidence type="ECO:0000313" key="15">
    <source>
        <dbReference type="Proteomes" id="UP000035762"/>
    </source>
</evidence>